<evidence type="ECO:0000259" key="8">
    <source>
        <dbReference type="PROSITE" id="PS51063"/>
    </source>
</evidence>
<evidence type="ECO:0000256" key="4">
    <source>
        <dbReference type="ARBA" id="ARBA00023163"/>
    </source>
</evidence>
<keyword evidence="3" id="KW-0238">DNA-binding</keyword>
<dbReference type="InterPro" id="IPR000595">
    <property type="entry name" value="cNMP-bd_dom"/>
</dbReference>
<dbReference type="GO" id="GO:0000155">
    <property type="term" value="F:phosphorelay sensor kinase activity"/>
    <property type="evidence" value="ECO:0007669"/>
    <property type="project" value="TreeGrafter"/>
</dbReference>
<dbReference type="InterPro" id="IPR011006">
    <property type="entry name" value="CheY-like_superfamily"/>
</dbReference>
<dbReference type="RefSeq" id="WP_171607620.1">
    <property type="nucleotide sequence ID" value="NZ_WHPF01000006.1"/>
</dbReference>
<evidence type="ECO:0000256" key="1">
    <source>
        <dbReference type="ARBA" id="ARBA00022553"/>
    </source>
</evidence>
<feature type="modified residue" description="4-aspartylphosphate" evidence="5">
    <location>
        <position position="52"/>
    </location>
</feature>
<keyword evidence="2" id="KW-0805">Transcription regulation</keyword>
<dbReference type="SUPFAM" id="SSF51206">
    <property type="entry name" value="cAMP-binding domain-like"/>
    <property type="match status" value="1"/>
</dbReference>
<dbReference type="PROSITE" id="PS50110">
    <property type="entry name" value="RESPONSE_REGULATORY"/>
    <property type="match status" value="1"/>
</dbReference>
<proteinExistence type="predicted"/>
<dbReference type="SMART" id="SM00419">
    <property type="entry name" value="HTH_CRP"/>
    <property type="match status" value="1"/>
</dbReference>
<dbReference type="InterPro" id="IPR018490">
    <property type="entry name" value="cNMP-bd_dom_sf"/>
</dbReference>
<dbReference type="Pfam" id="PF13545">
    <property type="entry name" value="HTH_Crp_2"/>
    <property type="match status" value="1"/>
</dbReference>
<dbReference type="CDD" id="cd17574">
    <property type="entry name" value="REC_OmpR"/>
    <property type="match status" value="1"/>
</dbReference>
<dbReference type="PROSITE" id="PS51063">
    <property type="entry name" value="HTH_CRP_2"/>
    <property type="match status" value="1"/>
</dbReference>
<dbReference type="PANTHER" id="PTHR43547:SF2">
    <property type="entry name" value="HYBRID SIGNAL TRANSDUCTION HISTIDINE KINASE C"/>
    <property type="match status" value="1"/>
</dbReference>
<keyword evidence="10" id="KW-1185">Reference proteome</keyword>
<dbReference type="InterPro" id="IPR014710">
    <property type="entry name" value="RmlC-like_jellyroll"/>
</dbReference>
<evidence type="ECO:0000259" key="6">
    <source>
        <dbReference type="PROSITE" id="PS50042"/>
    </source>
</evidence>
<dbReference type="AlphaFoldDB" id="A0A8J8FFJ1"/>
<protein>
    <submittedName>
        <fullName evidence="9">Response regulator</fullName>
    </submittedName>
</protein>
<accession>A0A8J8FFJ1</accession>
<feature type="domain" description="HTH crp-type" evidence="8">
    <location>
        <begin position="274"/>
        <end position="345"/>
    </location>
</feature>
<dbReference type="Pfam" id="PF00072">
    <property type="entry name" value="Response_reg"/>
    <property type="match status" value="1"/>
</dbReference>
<organism evidence="9 10">
    <name type="scientific">Limnovirga soli</name>
    <dbReference type="NCBI Taxonomy" id="2656915"/>
    <lineage>
        <taxon>Bacteria</taxon>
        <taxon>Pseudomonadati</taxon>
        <taxon>Bacteroidota</taxon>
        <taxon>Chitinophagia</taxon>
        <taxon>Chitinophagales</taxon>
        <taxon>Chitinophagaceae</taxon>
        <taxon>Limnovirga</taxon>
    </lineage>
</organism>
<sequence length="352" mass="39561">MKQILVIEDNKEVRENTAEILELANYTVWSAPNGKIGVELALKNKPDLIICDIMMPELDGYGVLHLLSRNSETSSIPFIFLTAKTEMKDFRKGMEMGADDYITKPFDDVQLLSAVELRFKKVDTLKANFASGAAGLNTFIGNAASAANLQLTSQDREVVSFKKKQMVYTEGKRPYVVYYVVSGKIKTYKVNEFGKELITSIHTTGDFIGYTTVLEEAIYSDSAEVLEDAELMSIPKADFLQLINTDPQVSKMFIKMLAKNVLENEEKLMAIAYHSLRKKVAMGILQVLEKFRITADNKAELDISRQNLSQVIGIATESLIRTLSDFKAEKLIDIKEGKIVVLEEDKLKNLLY</sequence>
<dbReference type="CDD" id="cd00038">
    <property type="entry name" value="CAP_ED"/>
    <property type="match status" value="1"/>
</dbReference>
<dbReference type="Gene3D" id="2.60.120.10">
    <property type="entry name" value="Jelly Rolls"/>
    <property type="match status" value="1"/>
</dbReference>
<keyword evidence="1 5" id="KW-0597">Phosphoprotein</keyword>
<evidence type="ECO:0000256" key="5">
    <source>
        <dbReference type="PROSITE-ProRule" id="PRU00169"/>
    </source>
</evidence>
<evidence type="ECO:0000256" key="3">
    <source>
        <dbReference type="ARBA" id="ARBA00023125"/>
    </source>
</evidence>
<dbReference type="InterPro" id="IPR036390">
    <property type="entry name" value="WH_DNA-bd_sf"/>
</dbReference>
<dbReference type="InterPro" id="IPR036388">
    <property type="entry name" value="WH-like_DNA-bd_sf"/>
</dbReference>
<dbReference type="InterPro" id="IPR012318">
    <property type="entry name" value="HTH_CRP"/>
</dbReference>
<evidence type="ECO:0000313" key="9">
    <source>
        <dbReference type="EMBL" id="NNV55687.1"/>
    </source>
</evidence>
<dbReference type="SMART" id="SM00448">
    <property type="entry name" value="REC"/>
    <property type="match status" value="1"/>
</dbReference>
<evidence type="ECO:0000313" key="10">
    <source>
        <dbReference type="Proteomes" id="UP000598971"/>
    </source>
</evidence>
<dbReference type="GO" id="GO:0006355">
    <property type="term" value="P:regulation of DNA-templated transcription"/>
    <property type="evidence" value="ECO:0007669"/>
    <property type="project" value="InterPro"/>
</dbReference>
<name>A0A8J8FFJ1_9BACT</name>
<evidence type="ECO:0000256" key="2">
    <source>
        <dbReference type="ARBA" id="ARBA00023015"/>
    </source>
</evidence>
<dbReference type="InterPro" id="IPR001789">
    <property type="entry name" value="Sig_transdc_resp-reg_receiver"/>
</dbReference>
<evidence type="ECO:0000259" key="7">
    <source>
        <dbReference type="PROSITE" id="PS50110"/>
    </source>
</evidence>
<dbReference type="GO" id="GO:0003677">
    <property type="term" value="F:DNA binding"/>
    <property type="evidence" value="ECO:0007669"/>
    <property type="project" value="UniProtKB-KW"/>
</dbReference>
<feature type="domain" description="Response regulatory" evidence="7">
    <location>
        <begin position="3"/>
        <end position="119"/>
    </location>
</feature>
<dbReference type="Pfam" id="PF00027">
    <property type="entry name" value="cNMP_binding"/>
    <property type="match status" value="1"/>
</dbReference>
<keyword evidence="4" id="KW-0804">Transcription</keyword>
<comment type="caution">
    <text evidence="9">The sequence shown here is derived from an EMBL/GenBank/DDBJ whole genome shotgun (WGS) entry which is preliminary data.</text>
</comment>
<dbReference type="SUPFAM" id="SSF52172">
    <property type="entry name" value="CheY-like"/>
    <property type="match status" value="1"/>
</dbReference>
<dbReference type="Gene3D" id="1.10.10.10">
    <property type="entry name" value="Winged helix-like DNA-binding domain superfamily/Winged helix DNA-binding domain"/>
    <property type="match status" value="1"/>
</dbReference>
<dbReference type="PANTHER" id="PTHR43547">
    <property type="entry name" value="TWO-COMPONENT HISTIDINE KINASE"/>
    <property type="match status" value="1"/>
</dbReference>
<dbReference type="PROSITE" id="PS50042">
    <property type="entry name" value="CNMP_BINDING_3"/>
    <property type="match status" value="1"/>
</dbReference>
<dbReference type="SMART" id="SM00100">
    <property type="entry name" value="cNMP"/>
    <property type="match status" value="1"/>
</dbReference>
<dbReference type="SUPFAM" id="SSF46785">
    <property type="entry name" value="Winged helix' DNA-binding domain"/>
    <property type="match status" value="1"/>
</dbReference>
<dbReference type="Gene3D" id="3.40.50.2300">
    <property type="match status" value="1"/>
</dbReference>
<dbReference type="Proteomes" id="UP000598971">
    <property type="component" value="Unassembled WGS sequence"/>
</dbReference>
<gene>
    <name evidence="9" type="ORF">GD597_09465</name>
</gene>
<reference evidence="9" key="1">
    <citation type="submission" date="2019-10" db="EMBL/GenBank/DDBJ databases">
        <title>Draft genome sequence of Panacibacter sp. KCS-6.</title>
        <authorList>
            <person name="Yim K.J."/>
        </authorList>
    </citation>
    <scope>NUCLEOTIDE SEQUENCE</scope>
    <source>
        <strain evidence="9">KCS-6</strain>
    </source>
</reference>
<feature type="domain" description="Cyclic nucleotide-binding" evidence="6">
    <location>
        <begin position="161"/>
        <end position="260"/>
    </location>
</feature>
<dbReference type="EMBL" id="WHPF01000006">
    <property type="protein sequence ID" value="NNV55687.1"/>
    <property type="molecule type" value="Genomic_DNA"/>
</dbReference>